<dbReference type="Proteomes" id="UP001140293">
    <property type="component" value="Unassembled WGS sequence"/>
</dbReference>
<gene>
    <name evidence="3" type="ORF">H7I41_22150</name>
</gene>
<sequence>MSTIQAKRVALAPLAAALLAAGGAIALAPTAAAQPDACIPGFVWREAFAGDHVCVTPGVRSRTAAENAAAADNAVPGSPTCKSGFVWREASPGDKVCVVPSVRDEAATDNATAASRVAKAAPPAPKPEEKPAPKPEAPKQGPTVSWSPRVGGLTAKITDRSGVASQCTYDSDGYSRSFPLPANGTFDLAIVPAIPKFANWNVTIKCDNGTVTNTQTFF</sequence>
<dbReference type="InterPro" id="IPR006311">
    <property type="entry name" value="TAT_signal"/>
</dbReference>
<organism evidence="3 4">
    <name type="scientific">[Mycobacterium] manitobense</name>
    <dbReference type="NCBI Taxonomy" id="190147"/>
    <lineage>
        <taxon>Bacteria</taxon>
        <taxon>Bacillati</taxon>
        <taxon>Actinomycetota</taxon>
        <taxon>Actinomycetes</taxon>
        <taxon>Mycobacteriales</taxon>
        <taxon>Mycobacteriaceae</taxon>
        <taxon>Mycolicibacterium</taxon>
    </lineage>
</organism>
<comment type="caution">
    <text evidence="3">The sequence shown here is derived from an EMBL/GenBank/DDBJ whole genome shotgun (WGS) entry which is preliminary data.</text>
</comment>
<keyword evidence="4" id="KW-1185">Reference proteome</keyword>
<dbReference type="PROSITE" id="PS51318">
    <property type="entry name" value="TAT"/>
    <property type="match status" value="1"/>
</dbReference>
<proteinExistence type="predicted"/>
<evidence type="ECO:0000256" key="2">
    <source>
        <dbReference type="SAM" id="SignalP"/>
    </source>
</evidence>
<feature type="chain" id="PRO_5040942389" description="Secreted protein" evidence="2">
    <location>
        <begin position="27"/>
        <end position="218"/>
    </location>
</feature>
<name>A0A9X2YSM1_9MYCO</name>
<dbReference type="AlphaFoldDB" id="A0A9X2YSM1"/>
<evidence type="ECO:0000313" key="3">
    <source>
        <dbReference type="EMBL" id="MCV7172626.1"/>
    </source>
</evidence>
<evidence type="ECO:0000256" key="1">
    <source>
        <dbReference type="SAM" id="MobiDB-lite"/>
    </source>
</evidence>
<reference evidence="3" key="1">
    <citation type="submission" date="2020-07" db="EMBL/GenBank/DDBJ databases">
        <authorList>
            <person name="Pettersson B.M.F."/>
            <person name="Behra P.R.K."/>
            <person name="Ramesh M."/>
            <person name="Das S."/>
            <person name="Dasgupta S."/>
            <person name="Kirsebom L.A."/>
        </authorList>
    </citation>
    <scope>NUCLEOTIDE SEQUENCE</scope>
    <source>
        <strain evidence="3">DSM 44615</strain>
    </source>
</reference>
<evidence type="ECO:0008006" key="5">
    <source>
        <dbReference type="Google" id="ProtNLM"/>
    </source>
</evidence>
<protein>
    <recommendedName>
        <fullName evidence="5">Secreted protein</fullName>
    </recommendedName>
</protein>
<feature type="signal peptide" evidence="2">
    <location>
        <begin position="1"/>
        <end position="26"/>
    </location>
</feature>
<feature type="compositionally biased region" description="Basic and acidic residues" evidence="1">
    <location>
        <begin position="126"/>
        <end position="137"/>
    </location>
</feature>
<reference evidence="3" key="2">
    <citation type="journal article" date="2022" name="BMC Genomics">
        <title>Comparative genome analysis of mycobacteria focusing on tRNA and non-coding RNA.</title>
        <authorList>
            <person name="Behra P.R.K."/>
            <person name="Pettersson B.M.F."/>
            <person name="Ramesh M."/>
            <person name="Das S."/>
            <person name="Dasgupta S."/>
            <person name="Kirsebom L.A."/>
        </authorList>
    </citation>
    <scope>NUCLEOTIDE SEQUENCE</scope>
    <source>
        <strain evidence="3">DSM 44615</strain>
    </source>
</reference>
<dbReference type="RefSeq" id="WP_264014797.1">
    <property type="nucleotide sequence ID" value="NZ_JACKSJ010000190.1"/>
</dbReference>
<accession>A0A9X2YSM1</accession>
<feature type="region of interest" description="Disordered" evidence="1">
    <location>
        <begin position="108"/>
        <end position="150"/>
    </location>
</feature>
<evidence type="ECO:0000313" key="4">
    <source>
        <dbReference type="Proteomes" id="UP001140293"/>
    </source>
</evidence>
<keyword evidence="2" id="KW-0732">Signal</keyword>
<dbReference type="EMBL" id="JACKSJ010000190">
    <property type="protein sequence ID" value="MCV7172626.1"/>
    <property type="molecule type" value="Genomic_DNA"/>
</dbReference>